<gene>
    <name evidence="3" type="ORF">BDK92_4608</name>
</gene>
<name>A0A495JMG7_9ACTN</name>
<reference evidence="3 4" key="1">
    <citation type="submission" date="2018-10" db="EMBL/GenBank/DDBJ databases">
        <title>Sequencing the genomes of 1000 actinobacteria strains.</title>
        <authorList>
            <person name="Klenk H.-P."/>
        </authorList>
    </citation>
    <scope>NUCLEOTIDE SEQUENCE [LARGE SCALE GENOMIC DNA]</scope>
    <source>
        <strain evidence="3 4">DSM 45175</strain>
    </source>
</reference>
<protein>
    <submittedName>
        <fullName evidence="3">Uncharacterized protein DUF4129</fullName>
    </submittedName>
</protein>
<organism evidence="3 4">
    <name type="scientific">Micromonospora pisi</name>
    <dbReference type="NCBI Taxonomy" id="589240"/>
    <lineage>
        <taxon>Bacteria</taxon>
        <taxon>Bacillati</taxon>
        <taxon>Actinomycetota</taxon>
        <taxon>Actinomycetes</taxon>
        <taxon>Micromonosporales</taxon>
        <taxon>Micromonosporaceae</taxon>
        <taxon>Micromonospora</taxon>
    </lineage>
</organism>
<keyword evidence="1" id="KW-1133">Transmembrane helix</keyword>
<accession>A0A495JMG7</accession>
<dbReference type="Proteomes" id="UP000277671">
    <property type="component" value="Unassembled WGS sequence"/>
</dbReference>
<sequence length="236" mass="25116">MAGSALRRWWPLAAVALLLALAALSTAQSSLRIDRLEQAEQAPPAEDVLIQPSQQVPQTEPPLELAPAEPWTVPGWLVAAAFGLAALGLLALLVVVVRRLLRDLARRRAGRMPPGARSATAAQTAEAVVAALDAGLVDLSDSDTDPRRAVIACWVRLEQAASAAGVPRQVGDTPTDLVTRLLRGGTGVVSAEVLAAFAQVYREARYATHSVDERMRAQARSALERLRSELTTRVAS</sequence>
<dbReference type="Pfam" id="PF13559">
    <property type="entry name" value="DUF4129"/>
    <property type="match status" value="1"/>
</dbReference>
<proteinExistence type="predicted"/>
<dbReference type="InterPro" id="IPR025403">
    <property type="entry name" value="TgpA-like_C"/>
</dbReference>
<dbReference type="OrthoDB" id="5198230at2"/>
<keyword evidence="4" id="KW-1185">Reference proteome</keyword>
<comment type="caution">
    <text evidence="3">The sequence shown here is derived from an EMBL/GenBank/DDBJ whole genome shotgun (WGS) entry which is preliminary data.</text>
</comment>
<keyword evidence="1" id="KW-0812">Transmembrane</keyword>
<evidence type="ECO:0000259" key="2">
    <source>
        <dbReference type="Pfam" id="PF13559"/>
    </source>
</evidence>
<feature type="transmembrane region" description="Helical" evidence="1">
    <location>
        <begin position="76"/>
        <end position="101"/>
    </location>
</feature>
<dbReference type="AlphaFoldDB" id="A0A495JMG7"/>
<evidence type="ECO:0000313" key="3">
    <source>
        <dbReference type="EMBL" id="RKR90240.1"/>
    </source>
</evidence>
<evidence type="ECO:0000256" key="1">
    <source>
        <dbReference type="SAM" id="Phobius"/>
    </source>
</evidence>
<dbReference type="RefSeq" id="WP_121158545.1">
    <property type="nucleotide sequence ID" value="NZ_RBKT01000001.1"/>
</dbReference>
<feature type="domain" description="Protein-glutamine gamma-glutamyltransferase-like C-terminal" evidence="2">
    <location>
        <begin position="153"/>
        <end position="224"/>
    </location>
</feature>
<keyword evidence="1" id="KW-0472">Membrane</keyword>
<evidence type="ECO:0000313" key="4">
    <source>
        <dbReference type="Proteomes" id="UP000277671"/>
    </source>
</evidence>
<dbReference type="EMBL" id="RBKT01000001">
    <property type="protein sequence ID" value="RKR90240.1"/>
    <property type="molecule type" value="Genomic_DNA"/>
</dbReference>